<dbReference type="Proteomes" id="UP001152523">
    <property type="component" value="Unassembled WGS sequence"/>
</dbReference>
<reference evidence="1" key="1">
    <citation type="submission" date="2022-07" db="EMBL/GenBank/DDBJ databases">
        <authorList>
            <person name="Macas J."/>
            <person name="Novak P."/>
            <person name="Neumann P."/>
        </authorList>
    </citation>
    <scope>NUCLEOTIDE SEQUENCE</scope>
</reference>
<protein>
    <submittedName>
        <fullName evidence="1">Uncharacterized protein</fullName>
    </submittedName>
</protein>
<organism evidence="1 2">
    <name type="scientific">Cuscuta epithymum</name>
    <dbReference type="NCBI Taxonomy" id="186058"/>
    <lineage>
        <taxon>Eukaryota</taxon>
        <taxon>Viridiplantae</taxon>
        <taxon>Streptophyta</taxon>
        <taxon>Embryophyta</taxon>
        <taxon>Tracheophyta</taxon>
        <taxon>Spermatophyta</taxon>
        <taxon>Magnoliopsida</taxon>
        <taxon>eudicotyledons</taxon>
        <taxon>Gunneridae</taxon>
        <taxon>Pentapetalae</taxon>
        <taxon>asterids</taxon>
        <taxon>lamiids</taxon>
        <taxon>Solanales</taxon>
        <taxon>Convolvulaceae</taxon>
        <taxon>Cuscuteae</taxon>
        <taxon>Cuscuta</taxon>
        <taxon>Cuscuta subgen. Cuscuta</taxon>
    </lineage>
</organism>
<accession>A0AAV0CWI5</accession>
<proteinExistence type="predicted"/>
<dbReference type="AlphaFoldDB" id="A0AAV0CWI5"/>
<keyword evidence="2" id="KW-1185">Reference proteome</keyword>
<evidence type="ECO:0000313" key="1">
    <source>
        <dbReference type="EMBL" id="CAH9084159.1"/>
    </source>
</evidence>
<comment type="caution">
    <text evidence="1">The sequence shown here is derived from an EMBL/GenBank/DDBJ whole genome shotgun (WGS) entry which is preliminary data.</text>
</comment>
<gene>
    <name evidence="1" type="ORF">CEPIT_LOCUS8809</name>
</gene>
<evidence type="ECO:0000313" key="2">
    <source>
        <dbReference type="Proteomes" id="UP001152523"/>
    </source>
</evidence>
<sequence length="111" mass="11633">MLLVIPKIIPNACKYGPYHAPILGNSTYDAWVPDATPSIKHTDVPKISPIACNLGPILTGAPSAGKVAPSIKLAFNAAEPLVATRSVAVIAGVHQLVTSDDDANDSYEERT</sequence>
<dbReference type="EMBL" id="CAMAPF010000045">
    <property type="protein sequence ID" value="CAH9084159.1"/>
    <property type="molecule type" value="Genomic_DNA"/>
</dbReference>
<name>A0AAV0CWI5_9ASTE</name>